<dbReference type="PANTHER" id="PTHR40469:SF2">
    <property type="entry name" value="GALACTOSE-BINDING DOMAIN-LIKE SUPERFAMILY PROTEIN"/>
    <property type="match status" value="1"/>
</dbReference>
<dbReference type="STRING" id="649638.Trad_2094"/>
<evidence type="ECO:0000259" key="1">
    <source>
        <dbReference type="Pfam" id="PF06283"/>
    </source>
</evidence>
<dbReference type="PANTHER" id="PTHR40469">
    <property type="entry name" value="SECRETED GLYCOSYL HYDROLASE"/>
    <property type="match status" value="1"/>
</dbReference>
<dbReference type="Proteomes" id="UP000000379">
    <property type="component" value="Chromosome"/>
</dbReference>
<dbReference type="EMBL" id="CP002049">
    <property type="protein sequence ID" value="ADI15208.1"/>
    <property type="molecule type" value="Genomic_DNA"/>
</dbReference>
<accession>D7CRC0</accession>
<keyword evidence="3" id="KW-1185">Reference proteome</keyword>
<dbReference type="HOGENOM" id="CLU_100195_0_0_0"/>
<protein>
    <recommendedName>
        <fullName evidence="1">ThuA-like domain-containing protein</fullName>
    </recommendedName>
</protein>
<dbReference type="SUPFAM" id="SSF52317">
    <property type="entry name" value="Class I glutamine amidotransferase-like"/>
    <property type="match status" value="1"/>
</dbReference>
<dbReference type="InterPro" id="IPR029062">
    <property type="entry name" value="Class_I_gatase-like"/>
</dbReference>
<dbReference type="Gene3D" id="3.40.50.880">
    <property type="match status" value="1"/>
</dbReference>
<gene>
    <name evidence="2" type="ordered locus">Trad_2094</name>
</gene>
<dbReference type="RefSeq" id="WP_013178572.1">
    <property type="nucleotide sequence ID" value="NC_014221.1"/>
</dbReference>
<dbReference type="KEGG" id="tra:Trad_2094"/>
<name>D7CRC0_TRURR</name>
<dbReference type="OrthoDB" id="9785923at2"/>
<dbReference type="eggNOG" id="COG3828">
    <property type="taxonomic scope" value="Bacteria"/>
</dbReference>
<evidence type="ECO:0000313" key="2">
    <source>
        <dbReference type="EMBL" id="ADI15208.1"/>
    </source>
</evidence>
<dbReference type="Pfam" id="PF06283">
    <property type="entry name" value="ThuA"/>
    <property type="match status" value="1"/>
</dbReference>
<proteinExistence type="predicted"/>
<reference evidence="3" key="1">
    <citation type="submission" date="2010-05" db="EMBL/GenBank/DDBJ databases">
        <title>The complete genome of Truepera radiovictris DSM 17093.</title>
        <authorList>
            <consortium name="US DOE Joint Genome Institute (JGI-PGF)"/>
            <person name="Lucas S."/>
            <person name="Copeland A."/>
            <person name="Lapidus A."/>
            <person name="Glavina del Rio T."/>
            <person name="Dalin E."/>
            <person name="Tice H."/>
            <person name="Bruce D."/>
            <person name="Goodwin L."/>
            <person name="Pitluck S."/>
            <person name="Kyrpides N."/>
            <person name="Mavromatis K."/>
            <person name="Ovchinnikova G."/>
            <person name="Munk A.C."/>
            <person name="Detter J.C."/>
            <person name="Han C."/>
            <person name="Tapia R."/>
            <person name="Land M."/>
            <person name="Hauser L."/>
            <person name="Markowitz V."/>
            <person name="Cheng J.-F."/>
            <person name="Hugenholtz P."/>
            <person name="Woyke T."/>
            <person name="Wu D."/>
            <person name="Tindall B."/>
            <person name="Pomrenke H.G."/>
            <person name="Brambilla E."/>
            <person name="Klenk H.-P."/>
            <person name="Eisen J.A."/>
        </authorList>
    </citation>
    <scope>NUCLEOTIDE SEQUENCE [LARGE SCALE GENOMIC DNA]</scope>
    <source>
        <strain evidence="3">DSM 17093 / CIP 108686 / LMG 22925 / RQ-24</strain>
    </source>
</reference>
<dbReference type="AlphaFoldDB" id="D7CRC0"/>
<reference evidence="2 3" key="2">
    <citation type="journal article" date="2011" name="Stand. Genomic Sci.">
        <title>Complete genome sequence of Truepera radiovictrix type strain (RQ-24).</title>
        <authorList>
            <person name="Ivanova N."/>
            <person name="Rohde C."/>
            <person name="Munk C."/>
            <person name="Nolan M."/>
            <person name="Lucas S."/>
            <person name="Del Rio T.G."/>
            <person name="Tice H."/>
            <person name="Deshpande S."/>
            <person name="Cheng J.F."/>
            <person name="Tapia R."/>
            <person name="Han C."/>
            <person name="Goodwin L."/>
            <person name="Pitluck S."/>
            <person name="Liolios K."/>
            <person name="Mavromatis K."/>
            <person name="Mikhailova N."/>
            <person name="Pati A."/>
            <person name="Chen A."/>
            <person name="Palaniappan K."/>
            <person name="Land M."/>
            <person name="Hauser L."/>
            <person name="Chang Y.J."/>
            <person name="Jeffries C.D."/>
            <person name="Brambilla E."/>
            <person name="Rohde M."/>
            <person name="Goker M."/>
            <person name="Tindall B.J."/>
            <person name="Woyke T."/>
            <person name="Bristow J."/>
            <person name="Eisen J.A."/>
            <person name="Markowitz V."/>
            <person name="Hugenholtz P."/>
            <person name="Kyrpides N.C."/>
            <person name="Klenk H.P."/>
            <person name="Lapidus A."/>
        </authorList>
    </citation>
    <scope>NUCLEOTIDE SEQUENCE [LARGE SCALE GENOMIC DNA]</scope>
    <source>
        <strain evidence="3">DSM 17093 / CIP 108686 / LMG 22925 / RQ-24</strain>
    </source>
</reference>
<evidence type="ECO:0000313" key="3">
    <source>
        <dbReference type="Proteomes" id="UP000000379"/>
    </source>
</evidence>
<feature type="domain" description="ThuA-like" evidence="1">
    <location>
        <begin position="3"/>
        <end position="214"/>
    </location>
</feature>
<sequence length="216" mass="24084">MKRALINWGGWEGHEPEACAELFAGLLRREGFAVDVVSDLGVYTDDAYMTSLHLIVPIWTMSQITPEQEAGLLGAVRGGVGIAGWHGGMADAFRQSVAYQWMVGGQWVAHPGDIIPYRVNIRDHHDPITQGLDDFDMVSEQYYMHVDPSNEVLATTTFSGEYGNAPWIAGTVMPVVWKRRFGAGRVFYSSLGHVRQDFEVPEARTIMLRGMLWAAR</sequence>
<dbReference type="InterPro" id="IPR029010">
    <property type="entry name" value="ThuA-like"/>
</dbReference>
<organism evidence="2 3">
    <name type="scientific">Truepera radiovictrix (strain DSM 17093 / CIP 108686 / LMG 22925 / RQ-24)</name>
    <dbReference type="NCBI Taxonomy" id="649638"/>
    <lineage>
        <taxon>Bacteria</taxon>
        <taxon>Thermotogati</taxon>
        <taxon>Deinococcota</taxon>
        <taxon>Deinococci</taxon>
        <taxon>Trueperales</taxon>
        <taxon>Trueperaceae</taxon>
        <taxon>Truepera</taxon>
    </lineage>
</organism>